<dbReference type="InterPro" id="IPR011662">
    <property type="entry name" value="Secretin/TonB_short_N"/>
</dbReference>
<dbReference type="Proteomes" id="UP000290848">
    <property type="component" value="Unassembled WGS sequence"/>
</dbReference>
<feature type="domain" description="Secretin/TonB short N-terminal" evidence="8">
    <location>
        <begin position="68"/>
        <end position="119"/>
    </location>
</feature>
<evidence type="ECO:0000313" key="10">
    <source>
        <dbReference type="Proteomes" id="UP000290848"/>
    </source>
</evidence>
<dbReference type="InterPro" id="IPR023997">
    <property type="entry name" value="TonB-dep_OMP_SusC/RagA_CS"/>
</dbReference>
<protein>
    <submittedName>
        <fullName evidence="9">SusC/RagA family TonB-linked outer membrane protein</fullName>
    </submittedName>
</protein>
<dbReference type="InterPro" id="IPR037066">
    <property type="entry name" value="Plug_dom_sf"/>
</dbReference>
<dbReference type="Pfam" id="PF07715">
    <property type="entry name" value="Plug"/>
    <property type="match status" value="1"/>
</dbReference>
<dbReference type="Pfam" id="PF13715">
    <property type="entry name" value="CarbopepD_reg_2"/>
    <property type="match status" value="1"/>
</dbReference>
<evidence type="ECO:0000256" key="3">
    <source>
        <dbReference type="ARBA" id="ARBA00022452"/>
    </source>
</evidence>
<evidence type="ECO:0000256" key="4">
    <source>
        <dbReference type="ARBA" id="ARBA00022692"/>
    </source>
</evidence>
<keyword evidence="5 7" id="KW-0472">Membrane</keyword>
<comment type="caution">
    <text evidence="9">The sequence shown here is derived from an EMBL/GenBank/DDBJ whole genome shotgun (WGS) entry which is preliminary data.</text>
</comment>
<evidence type="ECO:0000256" key="1">
    <source>
        <dbReference type="ARBA" id="ARBA00004571"/>
    </source>
</evidence>
<dbReference type="SMART" id="SM00965">
    <property type="entry name" value="STN"/>
    <property type="match status" value="1"/>
</dbReference>
<evidence type="ECO:0000256" key="2">
    <source>
        <dbReference type="ARBA" id="ARBA00022448"/>
    </source>
</evidence>
<keyword evidence="3 7" id="KW-1134">Transmembrane beta strand</keyword>
<dbReference type="InterPro" id="IPR039426">
    <property type="entry name" value="TonB-dep_rcpt-like"/>
</dbReference>
<dbReference type="NCBIfam" id="TIGR04057">
    <property type="entry name" value="SusC_RagA_signa"/>
    <property type="match status" value="1"/>
</dbReference>
<evidence type="ECO:0000313" key="9">
    <source>
        <dbReference type="EMBL" id="RXF67229.1"/>
    </source>
</evidence>
<name>A0A4Q0M3H8_9SPHI</name>
<comment type="similarity">
    <text evidence="7">Belongs to the TonB-dependent receptor family.</text>
</comment>
<organism evidence="9 10">
    <name type="scientific">Arcticibacter tournemirensis</name>
    <dbReference type="NCBI Taxonomy" id="699437"/>
    <lineage>
        <taxon>Bacteria</taxon>
        <taxon>Pseudomonadati</taxon>
        <taxon>Bacteroidota</taxon>
        <taxon>Sphingobacteriia</taxon>
        <taxon>Sphingobacteriales</taxon>
        <taxon>Sphingobacteriaceae</taxon>
        <taxon>Arcticibacter</taxon>
    </lineage>
</organism>
<dbReference type="AlphaFoldDB" id="A0A4Q0M3H8"/>
<dbReference type="Pfam" id="PF07660">
    <property type="entry name" value="STN"/>
    <property type="match status" value="1"/>
</dbReference>
<comment type="subcellular location">
    <subcellularLocation>
        <location evidence="1 7">Cell outer membrane</location>
        <topology evidence="1 7">Multi-pass membrane protein</topology>
    </subcellularLocation>
</comment>
<evidence type="ECO:0000256" key="7">
    <source>
        <dbReference type="PROSITE-ProRule" id="PRU01360"/>
    </source>
</evidence>
<reference evidence="9 10" key="1">
    <citation type="submission" date="2018-12" db="EMBL/GenBank/DDBJ databases">
        <title>The Draft Genome Sequence of the Soil Bacterium Pedobacter tournemirensis R1.</title>
        <authorList>
            <person name="He J."/>
        </authorList>
    </citation>
    <scope>NUCLEOTIDE SEQUENCE [LARGE SCALE GENOMIC DNA]</scope>
    <source>
        <strain evidence="9 10">R1</strain>
    </source>
</reference>
<keyword evidence="2 7" id="KW-0813">Transport</keyword>
<dbReference type="PROSITE" id="PS52016">
    <property type="entry name" value="TONB_DEPENDENT_REC_3"/>
    <property type="match status" value="1"/>
</dbReference>
<evidence type="ECO:0000256" key="6">
    <source>
        <dbReference type="ARBA" id="ARBA00023237"/>
    </source>
</evidence>
<dbReference type="InterPro" id="IPR012910">
    <property type="entry name" value="Plug_dom"/>
</dbReference>
<dbReference type="Gene3D" id="2.40.170.20">
    <property type="entry name" value="TonB-dependent receptor, beta-barrel domain"/>
    <property type="match status" value="1"/>
</dbReference>
<keyword evidence="6 7" id="KW-0998">Cell outer membrane</keyword>
<dbReference type="Gene3D" id="2.170.130.10">
    <property type="entry name" value="TonB-dependent receptor, plug domain"/>
    <property type="match status" value="1"/>
</dbReference>
<gene>
    <name evidence="9" type="ORF">EKH83_19880</name>
</gene>
<evidence type="ECO:0000259" key="8">
    <source>
        <dbReference type="SMART" id="SM00965"/>
    </source>
</evidence>
<keyword evidence="4 7" id="KW-0812">Transmembrane</keyword>
<proteinExistence type="inferred from homology"/>
<evidence type="ECO:0000256" key="5">
    <source>
        <dbReference type="ARBA" id="ARBA00023136"/>
    </source>
</evidence>
<dbReference type="GO" id="GO:0009279">
    <property type="term" value="C:cell outer membrane"/>
    <property type="evidence" value="ECO:0007669"/>
    <property type="project" value="UniProtKB-SubCell"/>
</dbReference>
<dbReference type="InterPro" id="IPR023996">
    <property type="entry name" value="TonB-dep_OMP_SusC/RagA"/>
</dbReference>
<accession>A0A4Q0M3H8</accession>
<dbReference type="InterPro" id="IPR008969">
    <property type="entry name" value="CarboxyPept-like_regulatory"/>
</dbReference>
<dbReference type="SUPFAM" id="SSF49464">
    <property type="entry name" value="Carboxypeptidase regulatory domain-like"/>
    <property type="match status" value="1"/>
</dbReference>
<dbReference type="InterPro" id="IPR036942">
    <property type="entry name" value="Beta-barrel_TonB_sf"/>
</dbReference>
<sequence length="1157" mass="127294">MHLYAILTGMPKLWLPPKLLLVMKITTLLLLAFVMSVSAGSFAQKINLNKQNAPLKAIFSEIKKQSGYDFIYDEDLIKRSGTVSLHLQDVNLFEALDRCFENRDLMYVISDRIVVVKEKKRAFTLTGFVTDEKKAPLPGVVVINVTKDKSVAADENGRFAIAADKGDIIRFRMIGFEEKVIIANDAQNNITVILKEAPVQLQTTVVTALGIKREERSLGYSVSEIDGEALVKARETNVINSLAGTTPGLIINSTASGPTGSSRVIIRGNTTVTGNNQPLYVVDGIPIDNSNYGGTGSGMYAQGYDFGDAISAINPDDIDKISVLKGPSASALYGARAANGVILITTKKAQGGKDLGIEVNSTTTFENQLTSFDGYQYQYGQGRNQTINTSADQARTSMFNNFGARLDPDLMVISYDGVYRPYQKVEDNIGGFFRTGTTTTNTVSLSSATEKSSFRFSASDLRNSDIIPESGLRRNSFTFNGTSKFGSKISLEARAFYMNEDVDNRPALADDPGNIGNAFIGLANNVDQAWFAKTYKNPDGSYIEWGGGQYRLNPYWVINEMKNETTKNRLLGAFQLNYAVTKWLNFQGRASTDLTYIEFEKFSPRTTPSFITGALDQINRKHVTTEADILVTAEKQVSPSLYLAARLGGSISRVHNKADNMQFTNLTVPDAISPTSFTDKNIIPVPYRKHLNSVYGLFSAGYKSYLYLDGTIRQDSYSTLSKSYVYPSLSSSFVFSDAFKLSKNILTMGKIRAAISEVASDTDPYLLNLYYNVNPFSFNGISYGGLSTDVMANANLRPTRTRSWEVGTELKFLNNRLGADITYYSQRSRDQINRVPLPLSSGFSAQTINAGVVTNKGVEVLLTGGLIAKKDFHWDVSVNFARNINKVESLAEGVPFLTLSEARWMSVAVIAKPGEDYGSILAFGYQKDPEGNLILDPTTLLPLQSEERQVVGKGIFNWTGGVSNSIYFKNFRLSALIDVKQGADLFSMTNLFAANRGSLNTTLEGRAEWIESEELRQAGGYTAQQWAAMGNVRGLVPKGVVKNTNGEYVPNTKAVDPSVYWSQILASGGVAIPYIYDGSYVKMREITLGYTIPSKITGRWGIKDVQIALVSRNPFIIYKDVPNVDPDSNYNNGNGQGLEYGSLPTRRSWGVNVNFKF</sequence>
<dbReference type="EMBL" id="RXOC01000019">
    <property type="protein sequence ID" value="RXF67229.1"/>
    <property type="molecule type" value="Genomic_DNA"/>
</dbReference>
<dbReference type="NCBIfam" id="TIGR04056">
    <property type="entry name" value="OMP_RagA_SusC"/>
    <property type="match status" value="1"/>
</dbReference>
<dbReference type="SUPFAM" id="SSF56935">
    <property type="entry name" value="Porins"/>
    <property type="match status" value="1"/>
</dbReference>